<keyword evidence="7 12" id="KW-0472">Membrane</keyword>
<dbReference type="GO" id="GO:0006355">
    <property type="term" value="P:regulation of DNA-templated transcription"/>
    <property type="evidence" value="ECO:0007669"/>
    <property type="project" value="InterPro"/>
</dbReference>
<evidence type="ECO:0000313" key="14">
    <source>
        <dbReference type="EMBL" id="KAJ9680978.1"/>
    </source>
</evidence>
<keyword evidence="4 12" id="KW-1133">Transmembrane helix</keyword>
<comment type="subcellular location">
    <subcellularLocation>
        <location evidence="2">Membrane</location>
        <topology evidence="2">Single-pass membrane protein</topology>
    </subcellularLocation>
    <subcellularLocation>
        <location evidence="1">Nucleus</location>
    </subcellularLocation>
</comment>
<evidence type="ECO:0000259" key="13">
    <source>
        <dbReference type="PROSITE" id="PS51005"/>
    </source>
</evidence>
<evidence type="ECO:0000256" key="10">
    <source>
        <dbReference type="ARBA" id="ARBA00023242"/>
    </source>
</evidence>
<evidence type="ECO:0000256" key="5">
    <source>
        <dbReference type="ARBA" id="ARBA00023015"/>
    </source>
</evidence>
<evidence type="ECO:0000256" key="11">
    <source>
        <dbReference type="SAM" id="MobiDB-lite"/>
    </source>
</evidence>
<dbReference type="PANTHER" id="PTHR31744">
    <property type="entry name" value="PROTEIN CUP-SHAPED COTYLEDON 2-RELATED"/>
    <property type="match status" value="1"/>
</dbReference>
<evidence type="ECO:0000256" key="3">
    <source>
        <dbReference type="ARBA" id="ARBA00022692"/>
    </source>
</evidence>
<dbReference type="EMBL" id="JARBHA010000015">
    <property type="protein sequence ID" value="KAJ9680978.1"/>
    <property type="molecule type" value="Genomic_DNA"/>
</dbReference>
<dbReference type="AlphaFoldDB" id="A0AA39DDH8"/>
<evidence type="ECO:0000256" key="12">
    <source>
        <dbReference type="SAM" id="Phobius"/>
    </source>
</evidence>
<evidence type="ECO:0000256" key="8">
    <source>
        <dbReference type="ARBA" id="ARBA00023159"/>
    </source>
</evidence>
<dbReference type="InterPro" id="IPR003441">
    <property type="entry name" value="NAC-dom"/>
</dbReference>
<reference evidence="14 15" key="1">
    <citation type="journal article" date="2023" name="BMC Biotechnol.">
        <title>Vitis rotundifolia cv Carlos genome sequencing.</title>
        <authorList>
            <person name="Huff M."/>
            <person name="Hulse-Kemp A."/>
            <person name="Scheffler B."/>
            <person name="Youngblood R."/>
            <person name="Simpson S."/>
            <person name="Babiker E."/>
            <person name="Staton M."/>
        </authorList>
    </citation>
    <scope>NUCLEOTIDE SEQUENCE [LARGE SCALE GENOMIC DNA]</scope>
    <source>
        <tissue evidence="14">Leaf</tissue>
    </source>
</reference>
<proteinExistence type="predicted"/>
<dbReference type="GO" id="GO:0000976">
    <property type="term" value="F:transcription cis-regulatory region binding"/>
    <property type="evidence" value="ECO:0007669"/>
    <property type="project" value="UniProtKB-ARBA"/>
</dbReference>
<comment type="caution">
    <text evidence="14">The sequence shown here is derived from an EMBL/GenBank/DDBJ whole genome shotgun (WGS) entry which is preliminary data.</text>
</comment>
<keyword evidence="10" id="KW-0539">Nucleus</keyword>
<feature type="domain" description="NAC" evidence="13">
    <location>
        <begin position="14"/>
        <end position="162"/>
    </location>
</feature>
<dbReference type="Gene3D" id="2.170.150.80">
    <property type="entry name" value="NAC domain"/>
    <property type="match status" value="1"/>
</dbReference>
<dbReference type="SUPFAM" id="SSF101941">
    <property type="entry name" value="NAC domain"/>
    <property type="match status" value="1"/>
</dbReference>
<feature type="compositionally biased region" description="Polar residues" evidence="11">
    <location>
        <begin position="377"/>
        <end position="387"/>
    </location>
</feature>
<feature type="region of interest" description="Disordered" evidence="11">
    <location>
        <begin position="377"/>
        <end position="396"/>
    </location>
</feature>
<dbReference type="Proteomes" id="UP001168098">
    <property type="component" value="Unassembled WGS sequence"/>
</dbReference>
<keyword evidence="3 12" id="KW-0812">Transmembrane</keyword>
<organism evidence="14 15">
    <name type="scientific">Vitis rotundifolia</name>
    <name type="common">Muscadine grape</name>
    <dbReference type="NCBI Taxonomy" id="103349"/>
    <lineage>
        <taxon>Eukaryota</taxon>
        <taxon>Viridiplantae</taxon>
        <taxon>Streptophyta</taxon>
        <taxon>Embryophyta</taxon>
        <taxon>Tracheophyta</taxon>
        <taxon>Spermatophyta</taxon>
        <taxon>Magnoliopsida</taxon>
        <taxon>eudicotyledons</taxon>
        <taxon>Gunneridae</taxon>
        <taxon>Pentapetalae</taxon>
        <taxon>rosids</taxon>
        <taxon>Vitales</taxon>
        <taxon>Vitaceae</taxon>
        <taxon>Viteae</taxon>
        <taxon>Vitis</taxon>
    </lineage>
</organism>
<keyword evidence="9" id="KW-0804">Transcription</keyword>
<evidence type="ECO:0000256" key="9">
    <source>
        <dbReference type="ARBA" id="ARBA00023163"/>
    </source>
</evidence>
<evidence type="ECO:0000256" key="1">
    <source>
        <dbReference type="ARBA" id="ARBA00004123"/>
    </source>
</evidence>
<feature type="region of interest" description="Disordered" evidence="11">
    <location>
        <begin position="422"/>
        <end position="453"/>
    </location>
</feature>
<sequence>MSGGGMIGMASESLPVGFRFHPTDEELVDHYLKLKILGMNSHVDIIPEVDVCKWEPWDLPVLSVIQTNDPEWFFFCPPDYKYPTGRRSNRATEAGYWKPTGKDRNIKSRATKELLGTKKTLVFYRGRAPLSVRTNWVMHEYRAAIASLPANKAYVLCRLKRKTDENTGPDIPPETNMNGVVFNLDGLANMVTLGGEPSHRASIIASDVGNYQVEEPTPEMDPLIQGLLNEHTFIPVDYDFSSDTEQGPHLDLPFANGFNNDCGRTLFQDGSSEPDDDVSRFLNTLIVDQDEHPFGELASQRSSAVDSGNLRHGSIGKLSARPQSPLKGVYGKGGGSSSDTDTEVLQVQYSQSRQTSSMIDGVAHSKHCMPSPMAQRSYATSRLSSINQHRKENKSVKLEGNVSNTDVPQAFTKLSCSMSKSEEKSVSTKAKERAEYDSATDHNKDSIKESKKDCEVKQKANVKLSPKSIWNVPVGSNQKGSFNCPETASVSHEQSSSPDYLVNLLVGMLLFVILIAVMVLEINAKVSKPLQ</sequence>
<evidence type="ECO:0000256" key="6">
    <source>
        <dbReference type="ARBA" id="ARBA00023125"/>
    </source>
</evidence>
<dbReference type="GO" id="GO:0016020">
    <property type="term" value="C:membrane"/>
    <property type="evidence" value="ECO:0007669"/>
    <property type="project" value="UniProtKB-SubCell"/>
</dbReference>
<protein>
    <recommendedName>
        <fullName evidence="13">NAC domain-containing protein</fullName>
    </recommendedName>
</protein>
<name>A0AA39DDH8_VITRO</name>
<dbReference type="PANTHER" id="PTHR31744:SF216">
    <property type="entry name" value="NAC TRANSCRIPTION FACTOR"/>
    <property type="match status" value="1"/>
</dbReference>
<dbReference type="Pfam" id="PF02365">
    <property type="entry name" value="NAM"/>
    <property type="match status" value="1"/>
</dbReference>
<dbReference type="GO" id="GO:0005634">
    <property type="term" value="C:nucleus"/>
    <property type="evidence" value="ECO:0007669"/>
    <property type="project" value="UniProtKB-SubCell"/>
</dbReference>
<feature type="transmembrane region" description="Helical" evidence="12">
    <location>
        <begin position="500"/>
        <end position="520"/>
    </location>
</feature>
<evidence type="ECO:0000256" key="4">
    <source>
        <dbReference type="ARBA" id="ARBA00022989"/>
    </source>
</evidence>
<accession>A0AA39DDH8</accession>
<keyword evidence="15" id="KW-1185">Reference proteome</keyword>
<gene>
    <name evidence="14" type="ORF">PVL29_020072</name>
</gene>
<dbReference type="PROSITE" id="PS51005">
    <property type="entry name" value="NAC"/>
    <property type="match status" value="1"/>
</dbReference>
<dbReference type="InterPro" id="IPR036093">
    <property type="entry name" value="NAC_dom_sf"/>
</dbReference>
<keyword evidence="8" id="KW-0010">Activator</keyword>
<feature type="region of interest" description="Disordered" evidence="11">
    <location>
        <begin position="314"/>
        <end position="340"/>
    </location>
</feature>
<evidence type="ECO:0000313" key="15">
    <source>
        <dbReference type="Proteomes" id="UP001168098"/>
    </source>
</evidence>
<keyword evidence="6" id="KW-0238">DNA-binding</keyword>
<evidence type="ECO:0000256" key="2">
    <source>
        <dbReference type="ARBA" id="ARBA00004167"/>
    </source>
</evidence>
<keyword evidence="5" id="KW-0805">Transcription regulation</keyword>
<evidence type="ECO:0000256" key="7">
    <source>
        <dbReference type="ARBA" id="ARBA00023136"/>
    </source>
</evidence>